<name>A0A7I4YJH8_HAECO</name>
<organism evidence="1 2">
    <name type="scientific">Haemonchus contortus</name>
    <name type="common">Barber pole worm</name>
    <dbReference type="NCBI Taxonomy" id="6289"/>
    <lineage>
        <taxon>Eukaryota</taxon>
        <taxon>Metazoa</taxon>
        <taxon>Ecdysozoa</taxon>
        <taxon>Nematoda</taxon>
        <taxon>Chromadorea</taxon>
        <taxon>Rhabditida</taxon>
        <taxon>Rhabditina</taxon>
        <taxon>Rhabditomorpha</taxon>
        <taxon>Strongyloidea</taxon>
        <taxon>Trichostrongylidae</taxon>
        <taxon>Haemonchus</taxon>
    </lineage>
</organism>
<dbReference type="AlphaFoldDB" id="A0A7I4YJH8"/>
<protein>
    <submittedName>
        <fullName evidence="2">Uncharacterized protein</fullName>
    </submittedName>
</protein>
<evidence type="ECO:0000313" key="2">
    <source>
        <dbReference type="WBParaSite" id="HCON_00098970-00001"/>
    </source>
</evidence>
<reference evidence="2" key="1">
    <citation type="submission" date="2020-12" db="UniProtKB">
        <authorList>
            <consortium name="WormBaseParasite"/>
        </authorList>
    </citation>
    <scope>IDENTIFICATION</scope>
    <source>
        <strain evidence="2">MHco3</strain>
    </source>
</reference>
<dbReference type="Proteomes" id="UP000025227">
    <property type="component" value="Unplaced"/>
</dbReference>
<evidence type="ECO:0000313" key="1">
    <source>
        <dbReference type="Proteomes" id="UP000025227"/>
    </source>
</evidence>
<keyword evidence="1" id="KW-1185">Reference proteome</keyword>
<sequence length="98" mass="11571">MNVRKSQIILKHPTTKETKRYKSTYYLGGITRNGRAQLYINYSPMRSVEIMKPTQTYGVLKNWRIFYEKFISLQKNQPDMRVANEPPIITISMTIPRS</sequence>
<dbReference type="WBParaSite" id="HCON_00098970-00001">
    <property type="protein sequence ID" value="HCON_00098970-00001"/>
    <property type="gene ID" value="HCON_00098970"/>
</dbReference>
<proteinExistence type="predicted"/>
<accession>A0A7I4YJH8</accession>